<gene>
    <name evidence="1" type="ORF">FHU35_11714</name>
</gene>
<sequence length="216" mass="23415">MRAAEQSEDPLALASAARAATHALLMLGRFDEALALGDAAARWIAAEARGGDPQALSLSGMLFLRTALAAARRQDRATASELLTRAEEAAERLGSDGNHWQTGFGPTNVELHRLSAWLDLDDPGSVVERGASVRPTNLPGERQVTHAIDMSRALSMLARDDHALRVLLDAEHRAPQLVRHSTAVREVVRTMYRRSPVSSGRSSPLMALAERCRAVR</sequence>
<evidence type="ECO:0000313" key="2">
    <source>
        <dbReference type="Proteomes" id="UP000316184"/>
    </source>
</evidence>
<keyword evidence="2" id="KW-1185">Reference proteome</keyword>
<name>A0A561V905_9PSEU</name>
<organism evidence="1 2">
    <name type="scientific">Saccharopolyspora dendranthemae</name>
    <dbReference type="NCBI Taxonomy" id="1181886"/>
    <lineage>
        <taxon>Bacteria</taxon>
        <taxon>Bacillati</taxon>
        <taxon>Actinomycetota</taxon>
        <taxon>Actinomycetes</taxon>
        <taxon>Pseudonocardiales</taxon>
        <taxon>Pseudonocardiaceae</taxon>
        <taxon>Saccharopolyspora</taxon>
    </lineage>
</organism>
<protein>
    <recommendedName>
        <fullName evidence="3">MalT-like TPR region domain-containing protein</fullName>
    </recommendedName>
</protein>
<accession>A0A561V905</accession>
<proteinExistence type="predicted"/>
<evidence type="ECO:0000313" key="1">
    <source>
        <dbReference type="EMBL" id="TWG08095.1"/>
    </source>
</evidence>
<comment type="caution">
    <text evidence="1">The sequence shown here is derived from an EMBL/GenBank/DDBJ whole genome shotgun (WGS) entry which is preliminary data.</text>
</comment>
<evidence type="ECO:0008006" key="3">
    <source>
        <dbReference type="Google" id="ProtNLM"/>
    </source>
</evidence>
<dbReference type="Proteomes" id="UP000316184">
    <property type="component" value="Unassembled WGS sequence"/>
</dbReference>
<dbReference type="AlphaFoldDB" id="A0A561V905"/>
<dbReference type="EMBL" id="VIWX01000001">
    <property type="protein sequence ID" value="TWG08095.1"/>
    <property type="molecule type" value="Genomic_DNA"/>
</dbReference>
<reference evidence="1 2" key="1">
    <citation type="submission" date="2019-06" db="EMBL/GenBank/DDBJ databases">
        <title>Sequencing the genomes of 1000 actinobacteria strains.</title>
        <authorList>
            <person name="Klenk H.-P."/>
        </authorList>
    </citation>
    <scope>NUCLEOTIDE SEQUENCE [LARGE SCALE GENOMIC DNA]</scope>
    <source>
        <strain evidence="1 2">DSM 46699</strain>
    </source>
</reference>